<dbReference type="EMBL" id="JASKNE010000001">
    <property type="protein sequence ID" value="MDK1683905.1"/>
    <property type="molecule type" value="Genomic_DNA"/>
</dbReference>
<dbReference type="AlphaFoldDB" id="A0AAW6UX78"/>
<gene>
    <name evidence="1" type="ORF">QOR41_08600</name>
</gene>
<evidence type="ECO:0000313" key="2">
    <source>
        <dbReference type="Proteomes" id="UP001241935"/>
    </source>
</evidence>
<organism evidence="1 2">
    <name type="scientific">Acinetobacter terrestris</name>
    <dbReference type="NCBI Taxonomy" id="2529843"/>
    <lineage>
        <taxon>Bacteria</taxon>
        <taxon>Pseudomonadati</taxon>
        <taxon>Pseudomonadota</taxon>
        <taxon>Gammaproteobacteria</taxon>
        <taxon>Moraxellales</taxon>
        <taxon>Moraxellaceae</taxon>
        <taxon>Acinetobacter</taxon>
        <taxon>Acinetobacter Taxon 24</taxon>
    </lineage>
</organism>
<sequence>MSNKQNINEIALSTAENIADELIFKSATTFVEDLAKSVPIASLALGLTKAISNYKTAKDQRQLLAFVQEVENINNGFIEKFFKDKDNTELGYEILGILDQTYLEKQARMIGRTAVLFKSLKISKQDFDKFTYIITKLNQHLFSQIIQLNDLYIENIDFEGGASIPFLNMDFISFGFVERRFEPSFGDADLLLNFKNHEYLVQNEFTEFYEKIFKD</sequence>
<accession>A0AAW6UX78</accession>
<name>A0AAW6UX78_9GAMM</name>
<reference evidence="1" key="1">
    <citation type="submission" date="2023-04" db="EMBL/GenBank/DDBJ databases">
        <title>The environmental microbiomes in feedlot watering bowls are a reservoir of florfenicol resistance for bovine respiratory disease pathogens.</title>
        <authorList>
            <person name="Kos D.W."/>
            <person name="Ruzzini A.C."/>
            <person name="Schreiner B."/>
            <person name="Jelinski M.D."/>
        </authorList>
    </citation>
    <scope>NUCLEOTIDE SEQUENCE</scope>
    <source>
        <strain evidence="1">WB3</strain>
    </source>
</reference>
<evidence type="ECO:0000313" key="1">
    <source>
        <dbReference type="EMBL" id="MDK1683905.1"/>
    </source>
</evidence>
<dbReference type="Proteomes" id="UP001241935">
    <property type="component" value="Unassembled WGS sequence"/>
</dbReference>
<dbReference type="RefSeq" id="WP_086193588.1">
    <property type="nucleotide sequence ID" value="NZ_JABERE010000020.1"/>
</dbReference>
<proteinExistence type="predicted"/>
<comment type="caution">
    <text evidence="1">The sequence shown here is derived from an EMBL/GenBank/DDBJ whole genome shotgun (WGS) entry which is preliminary data.</text>
</comment>
<protein>
    <submittedName>
        <fullName evidence="1">Uncharacterized protein</fullName>
    </submittedName>
</protein>